<organism evidence="3 4">
    <name type="scientific">Microthyrium microscopicum</name>
    <dbReference type="NCBI Taxonomy" id="703497"/>
    <lineage>
        <taxon>Eukaryota</taxon>
        <taxon>Fungi</taxon>
        <taxon>Dikarya</taxon>
        <taxon>Ascomycota</taxon>
        <taxon>Pezizomycotina</taxon>
        <taxon>Dothideomycetes</taxon>
        <taxon>Dothideomycetes incertae sedis</taxon>
        <taxon>Microthyriales</taxon>
        <taxon>Microthyriaceae</taxon>
        <taxon>Microthyrium</taxon>
    </lineage>
</organism>
<keyword evidence="4" id="KW-1185">Reference proteome</keyword>
<dbReference type="PANTHER" id="PTHR12496">
    <property type="entry name" value="CGI-41 METHYLTRANSFERASE"/>
    <property type="match status" value="1"/>
</dbReference>
<protein>
    <recommendedName>
        <fullName evidence="2">Methyltransferase domain-containing protein</fullName>
    </recommendedName>
</protein>
<feature type="region of interest" description="Disordered" evidence="1">
    <location>
        <begin position="281"/>
        <end position="305"/>
    </location>
</feature>
<dbReference type="Proteomes" id="UP000799302">
    <property type="component" value="Unassembled WGS sequence"/>
</dbReference>
<feature type="domain" description="Methyltransferase" evidence="2">
    <location>
        <begin position="166"/>
        <end position="395"/>
    </location>
</feature>
<reference evidence="3" key="1">
    <citation type="journal article" date="2020" name="Stud. Mycol.">
        <title>101 Dothideomycetes genomes: a test case for predicting lifestyles and emergence of pathogens.</title>
        <authorList>
            <person name="Haridas S."/>
            <person name="Albert R."/>
            <person name="Binder M."/>
            <person name="Bloem J."/>
            <person name="Labutti K."/>
            <person name="Salamov A."/>
            <person name="Andreopoulos B."/>
            <person name="Baker S."/>
            <person name="Barry K."/>
            <person name="Bills G."/>
            <person name="Bluhm B."/>
            <person name="Cannon C."/>
            <person name="Castanera R."/>
            <person name="Culley D."/>
            <person name="Daum C."/>
            <person name="Ezra D."/>
            <person name="Gonzalez J."/>
            <person name="Henrissat B."/>
            <person name="Kuo A."/>
            <person name="Liang C."/>
            <person name="Lipzen A."/>
            <person name="Lutzoni F."/>
            <person name="Magnuson J."/>
            <person name="Mondo S."/>
            <person name="Nolan M."/>
            <person name="Ohm R."/>
            <person name="Pangilinan J."/>
            <person name="Park H.-J."/>
            <person name="Ramirez L."/>
            <person name="Alfaro M."/>
            <person name="Sun H."/>
            <person name="Tritt A."/>
            <person name="Yoshinaga Y."/>
            <person name="Zwiers L.-H."/>
            <person name="Turgeon B."/>
            <person name="Goodwin S."/>
            <person name="Spatafora J."/>
            <person name="Crous P."/>
            <person name="Grigoriev I."/>
        </authorList>
    </citation>
    <scope>NUCLEOTIDE SEQUENCE</scope>
    <source>
        <strain evidence="3">CBS 115976</strain>
    </source>
</reference>
<dbReference type="InterPro" id="IPR025714">
    <property type="entry name" value="Methyltranfer_dom"/>
</dbReference>
<name>A0A6A6UND0_9PEZI</name>
<dbReference type="OrthoDB" id="10258156at2759"/>
<proteinExistence type="predicted"/>
<evidence type="ECO:0000313" key="4">
    <source>
        <dbReference type="Proteomes" id="UP000799302"/>
    </source>
</evidence>
<evidence type="ECO:0000313" key="3">
    <source>
        <dbReference type="EMBL" id="KAF2673779.1"/>
    </source>
</evidence>
<evidence type="ECO:0000256" key="1">
    <source>
        <dbReference type="SAM" id="MobiDB-lite"/>
    </source>
</evidence>
<dbReference type="AlphaFoldDB" id="A0A6A6UND0"/>
<dbReference type="PANTHER" id="PTHR12496:SF0">
    <property type="entry name" value="METHYLTRANSFERASE DOMAIN-CONTAINING PROTEIN"/>
    <property type="match status" value="1"/>
</dbReference>
<evidence type="ECO:0000259" key="2">
    <source>
        <dbReference type="Pfam" id="PF13679"/>
    </source>
</evidence>
<gene>
    <name evidence="3" type="ORF">BT63DRAFT_421908</name>
</gene>
<dbReference type="InterPro" id="IPR052220">
    <property type="entry name" value="METTL25"/>
</dbReference>
<dbReference type="Pfam" id="PF13679">
    <property type="entry name" value="Methyltransf_32"/>
    <property type="match status" value="1"/>
</dbReference>
<dbReference type="EMBL" id="MU004231">
    <property type="protein sequence ID" value="KAF2673779.1"/>
    <property type="molecule type" value="Genomic_DNA"/>
</dbReference>
<accession>A0A6A6UND0</accession>
<sequence length="696" mass="77844">MICPGPPLPLPKGFTTAGDYVDSLLDFATKSHILHYLCGGVHILDFFTQSPDLYCTIIPEEWRQWFDTQDIQDILEFLLRENPDVSVSAKSLHSTAQEPRSKNGGPMPPQSLLQYVCSIKKLCLDTSFSPQKKEASKVSKPRQSVKQNKSNYMPSNHALIAGMSPKKQHEVLHFASFVAELTDSLNAAMEKTNNSLISHIVDFGSGQNYLGRTLATKPYCKDIIAIESRPHVVQGAKRMDYRVNLVAKEVVMRNKKEFRNNSGTKQLKKSNGLADVDLESLSTFQPSNDSSTTEASHKEAKLDSVSAADSSMGSVQYVEHQISSGDLAPVIEKIKTKPDAVDVARGHNPRFEHKMMVVSLHSCGNLLHHGIRSLVLNDSVHAVAMVGCCYNLMTERLGPPTYISPSLQHTFPRTAQASARRDPHGFPMSERLATLQHTMIEPYNYLRLQQTVDSNEIEGLASIQTGLRLNLTARMMAVQAPRNWTPDTSEGFFTRHFYRALLQRIFVDKGVVDSPNHNSLRSSGVSLPDTLDGTSPIVIGALSKGCYTSFTTYVRGAVAKLEQIAIKERSGNGQASRTSDQTSLMGDELLKHRANNFDIASQLAKEKVGVLTDEEILEYETRFQQRKKDLCIVWSLMAFSAQILEALILIDRWLWLKEQDCVEEAWVQTAFEYEKSPRNMVIVGIKKSLKFEEDHR</sequence>
<feature type="compositionally biased region" description="Polar residues" evidence="1">
    <location>
        <begin position="281"/>
        <end position="294"/>
    </location>
</feature>